<dbReference type="AlphaFoldDB" id="R3HEW9"/>
<comment type="caution">
    <text evidence="8">The sequence shown here is derived from an EMBL/GenBank/DDBJ whole genome shotgun (WGS) entry which is preliminary data.</text>
</comment>
<dbReference type="GO" id="GO:0003677">
    <property type="term" value="F:DNA binding"/>
    <property type="evidence" value="ECO:0007669"/>
    <property type="project" value="UniProtKB-KW"/>
</dbReference>
<dbReference type="RefSeq" id="WP_010829344.1">
    <property type="nucleotide sequence ID" value="NZ_KB944864.1"/>
</dbReference>
<gene>
    <name evidence="8" type="ORF">WOU_03224</name>
</gene>
<feature type="domain" description="Resolvase/invertase-type recombinase catalytic" evidence="7">
    <location>
        <begin position="2"/>
        <end position="138"/>
    </location>
</feature>
<sequence length="197" mass="22836">MRKLGYIRVSSEGQNTARQKEQLQSLNLDQIYEEKISGATMDRKELQKLLSELQPGYTIYVTDLTRITRSTKDLFYLIEEIKEKQALLVSLKDTWLDLSDENPYSEFLLTVMAGVNQLERDLIRMRQKEGIALAKKEGKFKGRLTRYTETHEGLRYALDLYDGGGMTVKKICAITHVSKSTLYRALEKRKNLMECNK</sequence>
<dbReference type="SUPFAM" id="SSF53041">
    <property type="entry name" value="Resolvase-like"/>
    <property type="match status" value="1"/>
</dbReference>
<dbReference type="Pfam" id="PF02796">
    <property type="entry name" value="HTH_7"/>
    <property type="match status" value="1"/>
</dbReference>
<dbReference type="Proteomes" id="UP000013638">
    <property type="component" value="Unassembled WGS sequence"/>
</dbReference>
<dbReference type="PANTHER" id="PTHR30461:SF26">
    <property type="entry name" value="RESOLVASE HOMOLOG YNEB"/>
    <property type="match status" value="1"/>
</dbReference>
<dbReference type="HOGENOM" id="CLU_010686_8_1_9"/>
<keyword evidence="2" id="KW-0229">DNA integration</keyword>
<dbReference type="InterPro" id="IPR036162">
    <property type="entry name" value="Resolvase-like_N_sf"/>
</dbReference>
<evidence type="ECO:0000256" key="1">
    <source>
        <dbReference type="ARBA" id="ARBA00009913"/>
    </source>
</evidence>
<keyword evidence="3" id="KW-0238">DNA-binding</keyword>
<dbReference type="InterPro" id="IPR006120">
    <property type="entry name" value="Resolvase_HTH_dom"/>
</dbReference>
<dbReference type="InterPro" id="IPR050639">
    <property type="entry name" value="SSR_resolvase"/>
</dbReference>
<keyword evidence="4" id="KW-0233">DNA recombination</keyword>
<dbReference type="InterPro" id="IPR006118">
    <property type="entry name" value="Recombinase_CS"/>
</dbReference>
<evidence type="ECO:0000259" key="7">
    <source>
        <dbReference type="PROSITE" id="PS51736"/>
    </source>
</evidence>
<dbReference type="CDD" id="cd03768">
    <property type="entry name" value="SR_ResInv"/>
    <property type="match status" value="1"/>
</dbReference>
<dbReference type="PROSITE" id="PS51736">
    <property type="entry name" value="RECOMBINASES_3"/>
    <property type="match status" value="1"/>
</dbReference>
<protein>
    <submittedName>
        <fullName evidence="8">Resolvase</fullName>
    </submittedName>
</protein>
<dbReference type="SMART" id="SM00857">
    <property type="entry name" value="Resolvase"/>
    <property type="match status" value="1"/>
</dbReference>
<evidence type="ECO:0000313" key="8">
    <source>
        <dbReference type="EMBL" id="EOK04042.1"/>
    </source>
</evidence>
<comment type="similarity">
    <text evidence="1">Belongs to the site-specific recombinase resolvase family.</text>
</comment>
<proteinExistence type="inferred from homology"/>
<evidence type="ECO:0000256" key="4">
    <source>
        <dbReference type="ARBA" id="ARBA00023172"/>
    </source>
</evidence>
<feature type="active site" description="O-(5'-phospho-DNA)-serine intermediate" evidence="5 6">
    <location>
        <position position="10"/>
    </location>
</feature>
<evidence type="ECO:0000256" key="6">
    <source>
        <dbReference type="PROSITE-ProRule" id="PRU10137"/>
    </source>
</evidence>
<dbReference type="Gene3D" id="1.10.10.60">
    <property type="entry name" value="Homeodomain-like"/>
    <property type="match status" value="1"/>
</dbReference>
<dbReference type="GO" id="GO:0015074">
    <property type="term" value="P:DNA integration"/>
    <property type="evidence" value="ECO:0007669"/>
    <property type="project" value="UniProtKB-KW"/>
</dbReference>
<dbReference type="GO" id="GO:0000150">
    <property type="term" value="F:DNA strand exchange activity"/>
    <property type="evidence" value="ECO:0007669"/>
    <property type="project" value="InterPro"/>
</dbReference>
<reference evidence="8 9" key="1">
    <citation type="submission" date="2013-02" db="EMBL/GenBank/DDBJ databases">
        <title>The Genome Sequence of Enterococcus faecalis ATCC_6055.</title>
        <authorList>
            <consortium name="The Broad Institute Genome Sequencing Platform"/>
            <consortium name="The Broad Institute Genome Sequencing Center for Infectious Disease"/>
            <person name="Earl A.M."/>
            <person name="Gilmore M.S."/>
            <person name="Lebreton F."/>
            <person name="Walker B."/>
            <person name="Young S.K."/>
            <person name="Zeng Q."/>
            <person name="Gargeya S."/>
            <person name="Fitzgerald M."/>
            <person name="Haas B."/>
            <person name="Abouelleil A."/>
            <person name="Alvarado L."/>
            <person name="Arachchi H.M."/>
            <person name="Berlin A.M."/>
            <person name="Chapman S.B."/>
            <person name="Dewar J."/>
            <person name="Goldberg J."/>
            <person name="Griggs A."/>
            <person name="Gujja S."/>
            <person name="Hansen M."/>
            <person name="Howarth C."/>
            <person name="Imamovic A."/>
            <person name="Larimer J."/>
            <person name="McCowan C."/>
            <person name="Murphy C."/>
            <person name="Neiman D."/>
            <person name="Pearson M."/>
            <person name="Priest M."/>
            <person name="Roberts A."/>
            <person name="Saif S."/>
            <person name="Shea T."/>
            <person name="Sisk P."/>
            <person name="Sykes S."/>
            <person name="Wortman J."/>
            <person name="Nusbaum C."/>
            <person name="Birren B."/>
        </authorList>
    </citation>
    <scope>NUCLEOTIDE SEQUENCE [LARGE SCALE GENOMIC DNA]</scope>
    <source>
        <strain evidence="8 9">ATCC 6055</strain>
    </source>
</reference>
<evidence type="ECO:0000256" key="3">
    <source>
        <dbReference type="ARBA" id="ARBA00023125"/>
    </source>
</evidence>
<evidence type="ECO:0000256" key="2">
    <source>
        <dbReference type="ARBA" id="ARBA00022908"/>
    </source>
</evidence>
<dbReference type="Gene3D" id="3.40.50.1390">
    <property type="entry name" value="Resolvase, N-terminal catalytic domain"/>
    <property type="match status" value="1"/>
</dbReference>
<dbReference type="InterPro" id="IPR006119">
    <property type="entry name" value="Resolv_N"/>
</dbReference>
<dbReference type="PROSITE" id="PS00397">
    <property type="entry name" value="RECOMBINASES_1"/>
    <property type="match status" value="1"/>
</dbReference>
<dbReference type="EMBL" id="ASDZ01000062">
    <property type="protein sequence ID" value="EOK04042.1"/>
    <property type="molecule type" value="Genomic_DNA"/>
</dbReference>
<organism evidence="8 9">
    <name type="scientific">Enterococcus faecalis ATCC 6055</name>
    <dbReference type="NCBI Taxonomy" id="1169311"/>
    <lineage>
        <taxon>Bacteria</taxon>
        <taxon>Bacillati</taxon>
        <taxon>Bacillota</taxon>
        <taxon>Bacilli</taxon>
        <taxon>Lactobacillales</taxon>
        <taxon>Enterococcaceae</taxon>
        <taxon>Enterococcus</taxon>
    </lineage>
</organism>
<dbReference type="PANTHER" id="PTHR30461">
    <property type="entry name" value="DNA-INVERTASE FROM LAMBDOID PROPHAGE"/>
    <property type="match status" value="1"/>
</dbReference>
<evidence type="ECO:0000313" key="9">
    <source>
        <dbReference type="Proteomes" id="UP000013638"/>
    </source>
</evidence>
<evidence type="ECO:0000256" key="5">
    <source>
        <dbReference type="PIRSR" id="PIRSR606118-50"/>
    </source>
</evidence>
<name>R3HEW9_ENTFL</name>
<accession>R3HEW9</accession>
<dbReference type="Pfam" id="PF00239">
    <property type="entry name" value="Resolvase"/>
    <property type="match status" value="1"/>
</dbReference>
<dbReference type="PATRIC" id="fig|1169311.3.peg.3146"/>